<sequence>MEYKLFDDYITLQSLLKTIGLLHSGGAIKSFLAEKQVLVNGQEENRRGKKLRVGDLVELPEQAKTITLVAPSPEEIQEHENDLAEKARVAAIVKEMNKQNKLQKQEKVGKKQARAPRQTKHTSEQTDRRPVRFPGT</sequence>
<dbReference type="CDD" id="cd00165">
    <property type="entry name" value="S4"/>
    <property type="match status" value="1"/>
</dbReference>
<feature type="compositionally biased region" description="Basic and acidic residues" evidence="2">
    <location>
        <begin position="97"/>
        <end position="109"/>
    </location>
</feature>
<dbReference type="InterPro" id="IPR014330">
    <property type="entry name" value="RNA-bd_S4-rel_YaaA"/>
</dbReference>
<dbReference type="NCBIfam" id="TIGR02988">
    <property type="entry name" value="YaaA_near_RecF"/>
    <property type="match status" value="1"/>
</dbReference>
<proteinExistence type="predicted"/>
<dbReference type="InterPro" id="IPR036986">
    <property type="entry name" value="S4_RNA-bd_sf"/>
</dbReference>
<dbReference type="Gene3D" id="3.10.290.10">
    <property type="entry name" value="RNA-binding S4 domain"/>
    <property type="match status" value="1"/>
</dbReference>
<keyword evidence="1" id="KW-0694">RNA-binding</keyword>
<dbReference type="PROSITE" id="PS50889">
    <property type="entry name" value="S4"/>
    <property type="match status" value="1"/>
</dbReference>
<organism evidence="3 4">
    <name type="scientific">Streptococcus suis</name>
    <dbReference type="NCBI Taxonomy" id="1307"/>
    <lineage>
        <taxon>Bacteria</taxon>
        <taxon>Bacillati</taxon>
        <taxon>Bacillota</taxon>
        <taxon>Bacilli</taxon>
        <taxon>Lactobacillales</taxon>
        <taxon>Streptococcaceae</taxon>
        <taxon>Streptococcus</taxon>
    </lineage>
</organism>
<feature type="region of interest" description="Disordered" evidence="2">
    <location>
        <begin position="97"/>
        <end position="136"/>
    </location>
</feature>
<comment type="caution">
    <text evidence="3">The sequence shown here is derived from an EMBL/GenBank/DDBJ whole genome shotgun (WGS) entry which is preliminary data.</text>
</comment>
<gene>
    <name evidence="3" type="primary">yaaA</name>
    <name evidence="3" type="ORF">FAJ39_06775</name>
</gene>
<reference evidence="3 4" key="1">
    <citation type="submission" date="2019-04" db="EMBL/GenBank/DDBJ databases">
        <title>Genome analysis of Streptococcus suis strain WUSS424.</title>
        <authorList>
            <person name="Chen H."/>
            <person name="Gao X."/>
            <person name="Wu Z."/>
        </authorList>
    </citation>
    <scope>NUCLEOTIDE SEQUENCE [LARGE SCALE GENOMIC DNA]</scope>
    <source>
        <strain evidence="3 4">WUSS424</strain>
    </source>
</reference>
<evidence type="ECO:0000256" key="1">
    <source>
        <dbReference type="PROSITE-ProRule" id="PRU00182"/>
    </source>
</evidence>
<dbReference type="Proteomes" id="UP000305165">
    <property type="component" value="Unassembled WGS sequence"/>
</dbReference>
<protein>
    <submittedName>
        <fullName evidence="3">S4 domain-containing protein YaaA</fullName>
    </submittedName>
</protein>
<accession>A0A4T2GMU0</accession>
<dbReference type="Pfam" id="PF13275">
    <property type="entry name" value="S4_2"/>
    <property type="match status" value="1"/>
</dbReference>
<dbReference type="GO" id="GO:0003723">
    <property type="term" value="F:RNA binding"/>
    <property type="evidence" value="ECO:0007669"/>
    <property type="project" value="UniProtKB-KW"/>
</dbReference>
<dbReference type="AlphaFoldDB" id="A0A4T2GMU0"/>
<name>A0A4T2GMU0_STRSU</name>
<evidence type="ECO:0000313" key="3">
    <source>
        <dbReference type="EMBL" id="TIH99260.1"/>
    </source>
</evidence>
<dbReference type="SUPFAM" id="SSF55174">
    <property type="entry name" value="Alpha-L RNA-binding motif"/>
    <property type="match status" value="1"/>
</dbReference>
<dbReference type="OrthoDB" id="9811532at2"/>
<evidence type="ECO:0000256" key="2">
    <source>
        <dbReference type="SAM" id="MobiDB-lite"/>
    </source>
</evidence>
<feature type="compositionally biased region" description="Basic residues" evidence="2">
    <location>
        <begin position="110"/>
        <end position="120"/>
    </location>
</feature>
<evidence type="ECO:0000313" key="4">
    <source>
        <dbReference type="Proteomes" id="UP000305165"/>
    </source>
</evidence>
<dbReference type="EMBL" id="SSXO01000004">
    <property type="protein sequence ID" value="TIH99260.1"/>
    <property type="molecule type" value="Genomic_DNA"/>
</dbReference>
<feature type="compositionally biased region" description="Basic and acidic residues" evidence="2">
    <location>
        <begin position="121"/>
        <end position="130"/>
    </location>
</feature>